<dbReference type="Proteomes" id="UP000471120">
    <property type="component" value="Unassembled WGS sequence"/>
</dbReference>
<organism evidence="1 2">
    <name type="scientific">Rhodococcus rhodnii</name>
    <dbReference type="NCBI Taxonomy" id="38312"/>
    <lineage>
        <taxon>Bacteria</taxon>
        <taxon>Bacillati</taxon>
        <taxon>Actinomycetota</taxon>
        <taxon>Actinomycetes</taxon>
        <taxon>Mycobacteriales</taxon>
        <taxon>Nocardiaceae</taxon>
        <taxon>Rhodococcus</taxon>
    </lineage>
</organism>
<proteinExistence type="predicted"/>
<dbReference type="EMBL" id="QRCM01000001">
    <property type="protein sequence ID" value="TXG89272.1"/>
    <property type="molecule type" value="Genomic_DNA"/>
</dbReference>
<sequence>MTDAVTGLDTLLVYVAQAKAGELVLDPTVASDCARAATEAIEKLQNVKRQMNQRWTFEGWLGNFGCAHELDAILSETTQQFIDRLDEHIACLRAIHDMVGAQVAETLTTDDETSQALARVTGTIGA</sequence>
<gene>
    <name evidence="1" type="ORF">DW322_02200</name>
</gene>
<evidence type="ECO:0000313" key="2">
    <source>
        <dbReference type="Proteomes" id="UP000471120"/>
    </source>
</evidence>
<evidence type="ECO:0000313" key="1">
    <source>
        <dbReference type="EMBL" id="TXG89272.1"/>
    </source>
</evidence>
<reference evidence="1 2" key="1">
    <citation type="submission" date="2018-07" db="EMBL/GenBank/DDBJ databases">
        <title>Genome sequence of Rhodococcus rhodnii ATCC 35071 from Rhodnius prolixus.</title>
        <authorList>
            <person name="Patel V."/>
            <person name="Vogel K.J."/>
        </authorList>
    </citation>
    <scope>NUCLEOTIDE SEQUENCE [LARGE SCALE GENOMIC DNA]</scope>
    <source>
        <strain evidence="1 2">ATCC 35071</strain>
    </source>
</reference>
<dbReference type="RefSeq" id="WP_010836417.1">
    <property type="nucleotide sequence ID" value="NZ_QRCM01000001.1"/>
</dbReference>
<name>A0A6P2CAB5_9NOCA</name>
<accession>A0A6P2CAB5</accession>
<dbReference type="AlphaFoldDB" id="A0A6P2CAB5"/>
<comment type="caution">
    <text evidence="1">The sequence shown here is derived from an EMBL/GenBank/DDBJ whole genome shotgun (WGS) entry which is preliminary data.</text>
</comment>
<evidence type="ECO:0008006" key="3">
    <source>
        <dbReference type="Google" id="ProtNLM"/>
    </source>
</evidence>
<protein>
    <recommendedName>
        <fullName evidence="3">WXG100 family type VII secretion target</fullName>
    </recommendedName>
</protein>